<feature type="region of interest" description="Disordered" evidence="1">
    <location>
        <begin position="24"/>
        <end position="103"/>
    </location>
</feature>
<evidence type="ECO:0000259" key="4">
    <source>
        <dbReference type="PROSITE" id="PS51910"/>
    </source>
</evidence>
<reference evidence="5 6" key="1">
    <citation type="submission" date="2020-04" db="EMBL/GenBank/DDBJ databases">
        <title>Flammeovirga sp. SR4, a novel species isolated from seawater.</title>
        <authorList>
            <person name="Wang X."/>
        </authorList>
    </citation>
    <scope>NUCLEOTIDE SEQUENCE [LARGE SCALE GENOMIC DNA]</scope>
    <source>
        <strain evidence="5 6">ATCC 23126</strain>
    </source>
</reference>
<keyword evidence="3" id="KW-0732">Signal</keyword>
<dbReference type="Gene3D" id="3.10.50.10">
    <property type="match status" value="1"/>
</dbReference>
<dbReference type="PANTHER" id="PTHR46066:SF2">
    <property type="entry name" value="CHITINASE DOMAIN-CONTAINING PROTEIN 1"/>
    <property type="match status" value="1"/>
</dbReference>
<evidence type="ECO:0000256" key="1">
    <source>
        <dbReference type="SAM" id="MobiDB-lite"/>
    </source>
</evidence>
<feature type="transmembrane region" description="Helical" evidence="2">
    <location>
        <begin position="527"/>
        <end position="547"/>
    </location>
</feature>
<feature type="compositionally biased region" description="Basic and acidic residues" evidence="1">
    <location>
        <begin position="58"/>
        <end position="76"/>
    </location>
</feature>
<dbReference type="AlphaFoldDB" id="A0A7X9RX86"/>
<protein>
    <recommendedName>
        <fullName evidence="4">GH18 domain-containing protein</fullName>
    </recommendedName>
</protein>
<feature type="signal peptide" evidence="3">
    <location>
        <begin position="1"/>
        <end position="22"/>
    </location>
</feature>
<comment type="caution">
    <text evidence="5">The sequence shown here is derived from an EMBL/GenBank/DDBJ whole genome shotgun (WGS) entry which is preliminary data.</text>
</comment>
<dbReference type="InterPro" id="IPR011583">
    <property type="entry name" value="Chitinase_II/V-like_cat"/>
</dbReference>
<dbReference type="PANTHER" id="PTHR46066">
    <property type="entry name" value="CHITINASE DOMAIN-CONTAINING PROTEIN 1 FAMILY MEMBER"/>
    <property type="match status" value="1"/>
</dbReference>
<sequence length="616" mass="70568">MNKTYKLLILMLFLVAALPTYAQEEKEEKEEEKKEQQGLKVMLQNYVKQANGGSAEEQSEKASDKEEAAEEKKEETASDSTSNTPEEMALMEEEAEAEAKEDSLEAELLALEEKAFIDTLKMKNRLREVKKNKIAGDFSEAEWQKKMNLVSNKSLEGNYELLENVEVFGWHPYWMGKGYDSYNFSLLSTIAYFSYELNAVDGSYHSIHDWETTALIDSAHIHNCKVLMTVTNFGYNNNRTFLKNRNDQQQKLIENLITLLYLRNADGVNIDFENIPKEHRQDFTNFIIDLSNSLRKSNPKFRVTLTIPPKDFNGVFDIQSLTPYVDQFIVMGYEFYGQNSQVAGPVAPIESGDFWWEFNIERSVLEYKVDGIPSDKLILASPLYGAEWVTEDLTYPSKVTQFVGYLTKKQIDSKIGGIPVQREALSGSAFHVYRDDKGRYHQIWFEDSVTLQKKIDLIKKHELKGIGFWALGFDNGNPEMWVKVKDNFTLSPEEAGSTFSMGKTRRYLNYALRAISNPRSILSNPSMLMYMFGGVMGLNSCFILLFLSFRYRLTKLMKVASSTLILVFTIIGLGIFMITYDFVSAKEVLLMICGILLGGLALFFLSYRFFIKKELP</sequence>
<keyword evidence="2" id="KW-0472">Membrane</keyword>
<organism evidence="5 6">
    <name type="scientific">Flammeovirga aprica JL-4</name>
    <dbReference type="NCBI Taxonomy" id="694437"/>
    <lineage>
        <taxon>Bacteria</taxon>
        <taxon>Pseudomonadati</taxon>
        <taxon>Bacteroidota</taxon>
        <taxon>Cytophagia</taxon>
        <taxon>Cytophagales</taxon>
        <taxon>Flammeovirgaceae</taxon>
        <taxon>Flammeovirga</taxon>
    </lineage>
</organism>
<dbReference type="SMART" id="SM00636">
    <property type="entry name" value="Glyco_18"/>
    <property type="match status" value="1"/>
</dbReference>
<dbReference type="Gene3D" id="3.20.20.80">
    <property type="entry name" value="Glycosidases"/>
    <property type="match status" value="1"/>
</dbReference>
<dbReference type="RefSeq" id="WP_169658509.1">
    <property type="nucleotide sequence ID" value="NZ_JABANE010000059.1"/>
</dbReference>
<gene>
    <name evidence="5" type="ORF">HHU12_19995</name>
</gene>
<dbReference type="GO" id="GO:0005975">
    <property type="term" value="P:carbohydrate metabolic process"/>
    <property type="evidence" value="ECO:0007669"/>
    <property type="project" value="InterPro"/>
</dbReference>
<feature type="compositionally biased region" description="Basic and acidic residues" evidence="1">
    <location>
        <begin position="24"/>
        <end position="37"/>
    </location>
</feature>
<evidence type="ECO:0000313" key="6">
    <source>
        <dbReference type="Proteomes" id="UP000576082"/>
    </source>
</evidence>
<proteinExistence type="predicted"/>
<feature type="transmembrane region" description="Helical" evidence="2">
    <location>
        <begin position="588"/>
        <end position="610"/>
    </location>
</feature>
<dbReference type="EMBL" id="JABANE010000059">
    <property type="protein sequence ID" value="NME70269.1"/>
    <property type="molecule type" value="Genomic_DNA"/>
</dbReference>
<dbReference type="InterPro" id="IPR001223">
    <property type="entry name" value="Glyco_hydro18_cat"/>
</dbReference>
<evidence type="ECO:0000313" key="5">
    <source>
        <dbReference type="EMBL" id="NME70269.1"/>
    </source>
</evidence>
<dbReference type="GO" id="GO:0008061">
    <property type="term" value="F:chitin binding"/>
    <property type="evidence" value="ECO:0007669"/>
    <property type="project" value="InterPro"/>
</dbReference>
<accession>A0A7X9RX86</accession>
<keyword evidence="6" id="KW-1185">Reference proteome</keyword>
<evidence type="ECO:0000256" key="3">
    <source>
        <dbReference type="SAM" id="SignalP"/>
    </source>
</evidence>
<keyword evidence="2" id="KW-0812">Transmembrane</keyword>
<name>A0A7X9RX86_9BACT</name>
<feature type="domain" description="GH18" evidence="4">
    <location>
        <begin position="164"/>
        <end position="491"/>
    </location>
</feature>
<evidence type="ECO:0000256" key="2">
    <source>
        <dbReference type="SAM" id="Phobius"/>
    </source>
</evidence>
<dbReference type="InterPro" id="IPR029070">
    <property type="entry name" value="Chitinase_insertion_sf"/>
</dbReference>
<keyword evidence="2" id="KW-1133">Transmembrane helix</keyword>
<dbReference type="InterPro" id="IPR017853">
    <property type="entry name" value="GH"/>
</dbReference>
<feature type="transmembrane region" description="Helical" evidence="2">
    <location>
        <begin position="559"/>
        <end position="582"/>
    </location>
</feature>
<feature type="compositionally biased region" description="Low complexity" evidence="1">
    <location>
        <begin position="78"/>
        <end position="88"/>
    </location>
</feature>
<dbReference type="Pfam" id="PF00704">
    <property type="entry name" value="Glyco_hydro_18"/>
    <property type="match status" value="1"/>
</dbReference>
<dbReference type="PROSITE" id="PS51910">
    <property type="entry name" value="GH18_2"/>
    <property type="match status" value="1"/>
</dbReference>
<feature type="chain" id="PRO_5030613500" description="GH18 domain-containing protein" evidence="3">
    <location>
        <begin position="23"/>
        <end position="616"/>
    </location>
</feature>
<dbReference type="SUPFAM" id="SSF51445">
    <property type="entry name" value="(Trans)glycosidases"/>
    <property type="match status" value="1"/>
</dbReference>
<dbReference type="Proteomes" id="UP000576082">
    <property type="component" value="Unassembled WGS sequence"/>
</dbReference>